<dbReference type="EMBL" id="KB320881">
    <property type="protein sequence ID" value="ELW61385.1"/>
    <property type="molecule type" value="Genomic_DNA"/>
</dbReference>
<proteinExistence type="predicted"/>
<evidence type="ECO:0000313" key="3">
    <source>
        <dbReference type="EMBL" id="ELW61385.1"/>
    </source>
</evidence>
<dbReference type="InterPro" id="IPR041386">
    <property type="entry name" value="XAF1_C"/>
</dbReference>
<dbReference type="InterPro" id="IPR013083">
    <property type="entry name" value="Znf_RING/FYVE/PHD"/>
</dbReference>
<gene>
    <name evidence="3" type="ORF">TREES_T100021575</name>
</gene>
<dbReference type="InterPro" id="IPR031220">
    <property type="entry name" value="XAF1_C_sf"/>
</dbReference>
<name>L9KET4_TUPCH</name>
<keyword evidence="4" id="KW-1185">Reference proteome</keyword>
<dbReference type="Pfam" id="PF18608">
    <property type="entry name" value="XAF1_C"/>
    <property type="match status" value="1"/>
</dbReference>
<dbReference type="FunCoup" id="L9KET4">
    <property type="interactions" value="564"/>
</dbReference>
<dbReference type="InParanoid" id="L9KET4"/>
<dbReference type="Gene3D" id="3.30.40.10">
    <property type="entry name" value="Zinc/RING finger domain, C3HC4 (zinc finger)"/>
    <property type="match status" value="1"/>
</dbReference>
<reference evidence="4" key="2">
    <citation type="journal article" date="2013" name="Nat. Commun.">
        <title>Genome of the Chinese tree shrew.</title>
        <authorList>
            <person name="Fan Y."/>
            <person name="Huang Z.Y."/>
            <person name="Cao C.C."/>
            <person name="Chen C.S."/>
            <person name="Chen Y.X."/>
            <person name="Fan D.D."/>
            <person name="He J."/>
            <person name="Hou H.L."/>
            <person name="Hu L."/>
            <person name="Hu X.T."/>
            <person name="Jiang X.T."/>
            <person name="Lai R."/>
            <person name="Lang Y.S."/>
            <person name="Liang B."/>
            <person name="Liao S.G."/>
            <person name="Mu D."/>
            <person name="Ma Y.Y."/>
            <person name="Niu Y.Y."/>
            <person name="Sun X.Q."/>
            <person name="Xia J.Q."/>
            <person name="Xiao J."/>
            <person name="Xiong Z.Q."/>
            <person name="Xu L."/>
            <person name="Yang L."/>
            <person name="Zhang Y."/>
            <person name="Zhao W."/>
            <person name="Zhao X.D."/>
            <person name="Zheng Y.T."/>
            <person name="Zhou J.M."/>
            <person name="Zhu Y.B."/>
            <person name="Zhang G.J."/>
            <person name="Wang J."/>
            <person name="Yao Y.G."/>
        </authorList>
    </citation>
    <scope>NUCLEOTIDE SEQUENCE [LARGE SCALE GENOMIC DNA]</scope>
</reference>
<dbReference type="GO" id="GO:0005739">
    <property type="term" value="C:mitochondrion"/>
    <property type="evidence" value="ECO:0007669"/>
    <property type="project" value="TreeGrafter"/>
</dbReference>
<feature type="compositionally biased region" description="Pro residues" evidence="1">
    <location>
        <begin position="137"/>
        <end position="146"/>
    </location>
</feature>
<feature type="compositionally biased region" description="Polar residues" evidence="1">
    <location>
        <begin position="147"/>
        <end position="158"/>
    </location>
</feature>
<protein>
    <submittedName>
        <fullName evidence="3">XIAP-associated factor 1</fullName>
    </submittedName>
</protein>
<accession>L9KET4</accession>
<dbReference type="PANTHER" id="PTHR16295">
    <property type="entry name" value="TRAF-TYPE ZINC FINGER PROTEIN-RELATED"/>
    <property type="match status" value="1"/>
</dbReference>
<dbReference type="STRING" id="246437.L9KET4"/>
<sequence length="254" mass="28877">MPSSHFTLREAHCLHFREVKEHCMNHPRQAEEHQERPAECKFCEVALSLSKLELHEQHCGDHMGFCSDCSQPVKLHALAQHKDVCQGEQAQLGEGKKSLDSEKEIYCSYCNQMIPGNKYFYRMNKCPTSEFVNDFPPGKPKTPSPSFPSQAAKNQTSTAEKDVRPKTKNMNRFPLLYESSTKQAPRGKNKAKNLPSKSEFNPWARSPTEDEAAYNILRRCSQCGILLPLPTLTQHQEKCQRLASSKAKQVKNLS</sequence>
<feature type="domain" description="XIAP-associated factor 1 C-terminal" evidence="2">
    <location>
        <begin position="202"/>
        <end position="254"/>
    </location>
</feature>
<feature type="region of interest" description="Disordered" evidence="1">
    <location>
        <begin position="134"/>
        <end position="205"/>
    </location>
</feature>
<evidence type="ECO:0000259" key="2">
    <source>
        <dbReference type="Pfam" id="PF18608"/>
    </source>
</evidence>
<dbReference type="Proteomes" id="UP000011518">
    <property type="component" value="Unassembled WGS sequence"/>
</dbReference>
<evidence type="ECO:0000256" key="1">
    <source>
        <dbReference type="SAM" id="MobiDB-lite"/>
    </source>
</evidence>
<dbReference type="PANTHER" id="PTHR16295:SF17">
    <property type="entry name" value="XIAP-ASSOCIATED FACTOR 1"/>
    <property type="match status" value="1"/>
</dbReference>
<dbReference type="Gene3D" id="6.10.250.1730">
    <property type="match status" value="1"/>
</dbReference>
<dbReference type="AlphaFoldDB" id="L9KET4"/>
<reference evidence="4" key="1">
    <citation type="submission" date="2012-07" db="EMBL/GenBank/DDBJ databases">
        <title>Genome of the Chinese tree shrew, a rising model animal genetically related to primates.</title>
        <authorList>
            <person name="Zhang G."/>
            <person name="Fan Y."/>
            <person name="Yao Y."/>
            <person name="Huang Z."/>
        </authorList>
    </citation>
    <scope>NUCLEOTIDE SEQUENCE [LARGE SCALE GENOMIC DNA]</scope>
</reference>
<organism evidence="3 4">
    <name type="scientific">Tupaia chinensis</name>
    <name type="common">Chinese tree shrew</name>
    <name type="synonym">Tupaia belangeri chinensis</name>
    <dbReference type="NCBI Taxonomy" id="246437"/>
    <lineage>
        <taxon>Eukaryota</taxon>
        <taxon>Metazoa</taxon>
        <taxon>Chordata</taxon>
        <taxon>Craniata</taxon>
        <taxon>Vertebrata</taxon>
        <taxon>Euteleostomi</taxon>
        <taxon>Mammalia</taxon>
        <taxon>Eutheria</taxon>
        <taxon>Euarchontoglires</taxon>
        <taxon>Scandentia</taxon>
        <taxon>Tupaiidae</taxon>
        <taxon>Tupaia</taxon>
    </lineage>
</organism>
<dbReference type="InterPro" id="IPR051986">
    <property type="entry name" value="Innate_Immune_Apopt_Reg"/>
</dbReference>
<dbReference type="GO" id="GO:0006915">
    <property type="term" value="P:apoptotic process"/>
    <property type="evidence" value="ECO:0007669"/>
    <property type="project" value="InterPro"/>
</dbReference>
<evidence type="ECO:0000313" key="4">
    <source>
        <dbReference type="Proteomes" id="UP000011518"/>
    </source>
</evidence>